<proteinExistence type="predicted"/>
<dbReference type="InterPro" id="IPR043502">
    <property type="entry name" value="DNA/RNA_pol_sf"/>
</dbReference>
<dbReference type="InterPro" id="IPR000477">
    <property type="entry name" value="RT_dom"/>
</dbReference>
<organism evidence="2">
    <name type="scientific">Arion vulgaris</name>
    <dbReference type="NCBI Taxonomy" id="1028688"/>
    <lineage>
        <taxon>Eukaryota</taxon>
        <taxon>Metazoa</taxon>
        <taxon>Spiralia</taxon>
        <taxon>Lophotrochozoa</taxon>
        <taxon>Mollusca</taxon>
        <taxon>Gastropoda</taxon>
        <taxon>Heterobranchia</taxon>
        <taxon>Euthyneura</taxon>
        <taxon>Panpulmonata</taxon>
        <taxon>Eupulmonata</taxon>
        <taxon>Stylommatophora</taxon>
        <taxon>Helicina</taxon>
        <taxon>Arionoidea</taxon>
        <taxon>Arionidae</taxon>
        <taxon>Arion</taxon>
    </lineage>
</organism>
<evidence type="ECO:0000259" key="1">
    <source>
        <dbReference type="PROSITE" id="PS50878"/>
    </source>
</evidence>
<dbReference type="PROSITE" id="PS50878">
    <property type="entry name" value="RT_POL"/>
    <property type="match status" value="1"/>
</dbReference>
<evidence type="ECO:0000313" key="2">
    <source>
        <dbReference type="EMBL" id="CEK69947.1"/>
    </source>
</evidence>
<name>A0A0B6ZNM6_9EUPU</name>
<sequence>MRCGSWASQHVLMSLPQGSPLSPVLFNVYTVGVTSAQRVGLGRSMTYADDILVYRMDKNRDEIASALQCELNKIGDWCNEFEANVNPANASLTWFSLSTHIT</sequence>
<protein>
    <recommendedName>
        <fullName evidence="1">Reverse transcriptase domain-containing protein</fullName>
    </recommendedName>
</protein>
<reference evidence="2" key="1">
    <citation type="submission" date="2014-12" db="EMBL/GenBank/DDBJ databases">
        <title>Insight into the proteome of Arion vulgaris.</title>
        <authorList>
            <person name="Aradska J."/>
            <person name="Bulat T."/>
            <person name="Smidak R."/>
            <person name="Sarate P."/>
            <person name="Gangsoo J."/>
            <person name="Sialana F."/>
            <person name="Bilban M."/>
            <person name="Lubec G."/>
        </authorList>
    </citation>
    <scope>NUCLEOTIDE SEQUENCE</scope>
    <source>
        <tissue evidence="2">Skin</tissue>
    </source>
</reference>
<gene>
    <name evidence="2" type="primary">ORF72236</name>
</gene>
<dbReference type="EMBL" id="HACG01023082">
    <property type="protein sequence ID" value="CEK69947.1"/>
    <property type="molecule type" value="Transcribed_RNA"/>
</dbReference>
<dbReference type="Pfam" id="PF00078">
    <property type="entry name" value="RVT_1"/>
    <property type="match status" value="1"/>
</dbReference>
<feature type="domain" description="Reverse transcriptase" evidence="1">
    <location>
        <begin position="1"/>
        <end position="99"/>
    </location>
</feature>
<accession>A0A0B6ZNM6</accession>
<dbReference type="AlphaFoldDB" id="A0A0B6ZNM6"/>
<dbReference type="SUPFAM" id="SSF56672">
    <property type="entry name" value="DNA/RNA polymerases"/>
    <property type="match status" value="1"/>
</dbReference>